<evidence type="ECO:0000313" key="3">
    <source>
        <dbReference type="Proteomes" id="UP001209694"/>
    </source>
</evidence>
<feature type="transmembrane region" description="Helical" evidence="1">
    <location>
        <begin position="327"/>
        <end position="346"/>
    </location>
</feature>
<dbReference type="RefSeq" id="WP_265356188.1">
    <property type="nucleotide sequence ID" value="NZ_JAMQPS010000003.1"/>
</dbReference>
<feature type="transmembrane region" description="Helical" evidence="1">
    <location>
        <begin position="243"/>
        <end position="269"/>
    </location>
</feature>
<evidence type="ECO:0000313" key="2">
    <source>
        <dbReference type="EMBL" id="MCW7515920.1"/>
    </source>
</evidence>
<keyword evidence="1" id="KW-0472">Membrane</keyword>
<comment type="caution">
    <text evidence="2">The sequence shown here is derived from an EMBL/GenBank/DDBJ whole genome shotgun (WGS) entry which is preliminary data.</text>
</comment>
<name>A0AAW5VCB0_9LEPT</name>
<feature type="transmembrane region" description="Helical" evidence="1">
    <location>
        <begin position="166"/>
        <end position="195"/>
    </location>
</feature>
<evidence type="ECO:0008006" key="4">
    <source>
        <dbReference type="Google" id="ProtNLM"/>
    </source>
</evidence>
<feature type="transmembrane region" description="Helical" evidence="1">
    <location>
        <begin position="7"/>
        <end position="24"/>
    </location>
</feature>
<organism evidence="2 3">
    <name type="scientific">Leptospira levettii</name>
    <dbReference type="NCBI Taxonomy" id="2023178"/>
    <lineage>
        <taxon>Bacteria</taxon>
        <taxon>Pseudomonadati</taxon>
        <taxon>Spirochaetota</taxon>
        <taxon>Spirochaetia</taxon>
        <taxon>Leptospirales</taxon>
        <taxon>Leptospiraceae</taxon>
        <taxon>Leptospira</taxon>
    </lineage>
</organism>
<dbReference type="AlphaFoldDB" id="A0AAW5VCB0"/>
<feature type="transmembrane region" description="Helical" evidence="1">
    <location>
        <begin position="127"/>
        <end position="154"/>
    </location>
</feature>
<proteinExistence type="predicted"/>
<sequence>MIHSKKAIGFFYCVGFLAILFFSYKTIPTVSFSDFALFEWQLKLVLKGSLHLPYPFLTTDPNLEFFPLPNVFFHLTKTNIDSTFPNLYPILFSPFYWIGGKMGIQLIQFLLFFLSIWLFFLIKRDHLLSLILLFGSSIPIYTNLIHDTIFIFFLEVLLFYNLHKQYPFFVSLLSLSLVWMRPEFVFVICLLPFYFEWKNIWKQYLMWFGFFLFLFITTNFIFFSTVFPLRLFKNSTYHWNPEIVVYLFRLLIEQIPAFTLFLVLVVIGVFQKKFKLQFLILIFFTCLILLFSPNTGGHNTPRYLFCLVPFYVLSFHSNLLETLHRKNFTMILVVVLTIYSVYQWQYQTKELLKISKFQSNTLASLNQIPEQTIVFNNSDFSFVALPLIEQNKNLFLLRENPEKNAFSTFLVSNHINSFVFVELPPSPYAIPNPLVIPNCDKDCQFHLVDQSTLPNAMLPIMVTRYNRSFPRN</sequence>
<dbReference type="NCBIfam" id="NF047440">
    <property type="entry name" value="LA3751_2_3_fam"/>
    <property type="match status" value="1"/>
</dbReference>
<dbReference type="Proteomes" id="UP001209694">
    <property type="component" value="Unassembled WGS sequence"/>
</dbReference>
<protein>
    <recommendedName>
        <fullName evidence="4">DUF2079 domain-containing protein</fullName>
    </recommendedName>
</protein>
<feature type="transmembrane region" description="Helical" evidence="1">
    <location>
        <begin position="276"/>
        <end position="296"/>
    </location>
</feature>
<evidence type="ECO:0000256" key="1">
    <source>
        <dbReference type="SAM" id="Phobius"/>
    </source>
</evidence>
<feature type="transmembrane region" description="Helical" evidence="1">
    <location>
        <begin position="95"/>
        <end position="120"/>
    </location>
</feature>
<keyword evidence="1" id="KW-1133">Transmembrane helix</keyword>
<accession>A0AAW5VCB0</accession>
<gene>
    <name evidence="2" type="ORF">ND810_12195</name>
</gene>
<keyword evidence="1" id="KW-0812">Transmembrane</keyword>
<dbReference type="InterPro" id="IPR059217">
    <property type="entry name" value="LA3751_2-like"/>
</dbReference>
<feature type="transmembrane region" description="Helical" evidence="1">
    <location>
        <begin position="302"/>
        <end position="320"/>
    </location>
</feature>
<reference evidence="2" key="1">
    <citation type="submission" date="2022-06" db="EMBL/GenBank/DDBJ databases">
        <title>Leptospira isolates from biofilms formed at urban environments.</title>
        <authorList>
            <person name="Ribeiro P.S."/>
            <person name="Sousa T."/>
            <person name="Carvalho N."/>
            <person name="Aburjaile F."/>
            <person name="Neves F."/>
            <person name="Oliveira D."/>
            <person name="Blanco L."/>
            <person name="Lima J."/>
            <person name="Costa F."/>
            <person name="Brenig B."/>
            <person name="Soares S."/>
            <person name="Ramos R."/>
            <person name="Goes-Neto A."/>
            <person name="Matiuzzi M."/>
            <person name="Azevedo V."/>
            <person name="Ristow P."/>
        </authorList>
    </citation>
    <scope>NUCLEOTIDE SEQUENCE</scope>
    <source>
        <strain evidence="2">VSF7</strain>
    </source>
</reference>
<feature type="transmembrane region" description="Helical" evidence="1">
    <location>
        <begin position="204"/>
        <end position="223"/>
    </location>
</feature>
<dbReference type="EMBL" id="JAMQQD010000004">
    <property type="protein sequence ID" value="MCW7515920.1"/>
    <property type="molecule type" value="Genomic_DNA"/>
</dbReference>